<dbReference type="InParanoid" id="F5Y6N3"/>
<dbReference type="Gene3D" id="2.60.40.3710">
    <property type="match status" value="1"/>
</dbReference>
<dbReference type="STRING" id="545695.TREAZ_1237"/>
<evidence type="ECO:0000313" key="3">
    <source>
        <dbReference type="EMBL" id="AEF82200.1"/>
    </source>
</evidence>
<feature type="domain" description="SbsA Ig-like" evidence="2">
    <location>
        <begin position="32"/>
        <end position="131"/>
    </location>
</feature>
<gene>
    <name evidence="3" type="ordered locus">TREAZ_1237</name>
</gene>
<name>F5Y6N3_LEAAZ</name>
<sequence>MKNRHFTISMGICLLAMIFPVVFFSCDILRDSPFEVEAWSPGAGYHARPEILEVSLLLSHESDRVKVEEAFSLTEDGKSVKGLFSWQGNRFCFKPASPLEQDREYLVSLGTGAQDTKGLSLERKFEASFTTRLRNIRPKVISVEPAYDGVISNSRDMVKIVFTEEVNVNSCINSISFSPSVNGRWNIEGEGKTACFSPLGPWKTGIQYKITIADSMQSASGCTIGEEFLSRFSIAINNDDIHPFIISAWALNPGEVPDELSPLDIYNPDKGFFEWESFTKLMLEFSEPVDTGSIKSHLTIEPQASLVLETPPGFSSTAVFSFAEKPAWNKDFLFISSPGVKDEAGNESLDEKAFRIRTNGPHSKPPSLIGIRLPMAPGNKDNPEPSVYSMNDIFSDLPMDIEADSYPYAKAIPVWIELYFETAMDTEINTFSLMELFKVESTNNAVSFSPRNIKNKDFALPDAVPGWENHCRIEMEGLMTNTVNSGVVSFYIRAGLEDLKGNKSPEIHKISLLK</sequence>
<organism evidence="3 4">
    <name type="scientific">Leadbettera azotonutricia (strain ATCC BAA-888 / DSM 13862 / ZAS-9)</name>
    <name type="common">Treponema azotonutricium</name>
    <dbReference type="NCBI Taxonomy" id="545695"/>
    <lineage>
        <taxon>Bacteria</taxon>
        <taxon>Pseudomonadati</taxon>
        <taxon>Spirochaetota</taxon>
        <taxon>Spirochaetia</taxon>
        <taxon>Spirochaetales</taxon>
        <taxon>Breznakiellaceae</taxon>
        <taxon>Leadbettera</taxon>
    </lineage>
</organism>
<dbReference type="Proteomes" id="UP000009222">
    <property type="component" value="Chromosome"/>
</dbReference>
<dbReference type="RefSeq" id="WP_015710757.1">
    <property type="nucleotide sequence ID" value="NC_015577.1"/>
</dbReference>
<feature type="domain" description="SbsA Ig-like" evidence="2">
    <location>
        <begin position="135"/>
        <end position="225"/>
    </location>
</feature>
<evidence type="ECO:0000256" key="1">
    <source>
        <dbReference type="ARBA" id="ARBA00022729"/>
    </source>
</evidence>
<protein>
    <submittedName>
        <fullName evidence="3">Putative lipoprotein</fullName>
    </submittedName>
</protein>
<dbReference type="Pfam" id="PF13205">
    <property type="entry name" value="Big_5"/>
    <property type="match status" value="2"/>
</dbReference>
<keyword evidence="4" id="KW-1185">Reference proteome</keyword>
<dbReference type="HOGENOM" id="CLU_523661_0_0_12"/>
<evidence type="ECO:0000259" key="2">
    <source>
        <dbReference type="Pfam" id="PF13205"/>
    </source>
</evidence>
<evidence type="ECO:0000313" key="4">
    <source>
        <dbReference type="Proteomes" id="UP000009222"/>
    </source>
</evidence>
<keyword evidence="1" id="KW-0732">Signal</keyword>
<dbReference type="AlphaFoldDB" id="F5Y6N3"/>
<keyword evidence="3" id="KW-0449">Lipoprotein</keyword>
<accession>F5Y6N3</accession>
<dbReference type="InterPro" id="IPR032812">
    <property type="entry name" value="SbsA_Ig"/>
</dbReference>
<dbReference type="OrthoDB" id="366603at2"/>
<reference evidence="4" key="1">
    <citation type="submission" date="2009-12" db="EMBL/GenBank/DDBJ databases">
        <title>Complete sequence of Treponema azotonutricium strain ZAS-9.</title>
        <authorList>
            <person name="Tetu S.G."/>
            <person name="Matson E."/>
            <person name="Ren Q."/>
            <person name="Seshadri R."/>
            <person name="Elbourne L."/>
            <person name="Hassan K.A."/>
            <person name="Durkin A."/>
            <person name="Radune D."/>
            <person name="Mohamoud Y."/>
            <person name="Shay R."/>
            <person name="Jin S."/>
            <person name="Zhang X."/>
            <person name="Lucey K."/>
            <person name="Ballor N.R."/>
            <person name="Ottesen E."/>
            <person name="Rosenthal R."/>
            <person name="Allen A."/>
            <person name="Leadbetter J.R."/>
            <person name="Paulsen I.T."/>
        </authorList>
    </citation>
    <scope>NUCLEOTIDE SEQUENCE [LARGE SCALE GENOMIC DNA]</scope>
    <source>
        <strain evidence="4">ATCC BAA-888 / DSM 13862 / ZAS-9</strain>
    </source>
</reference>
<dbReference type="EMBL" id="CP001841">
    <property type="protein sequence ID" value="AEF82200.1"/>
    <property type="molecule type" value="Genomic_DNA"/>
</dbReference>
<dbReference type="KEGG" id="taz:TREAZ_1237"/>
<proteinExistence type="predicted"/>
<dbReference type="eggNOG" id="COG2373">
    <property type="taxonomic scope" value="Bacteria"/>
</dbReference>
<dbReference type="PROSITE" id="PS51257">
    <property type="entry name" value="PROKAR_LIPOPROTEIN"/>
    <property type="match status" value="1"/>
</dbReference>
<reference evidence="3 4" key="2">
    <citation type="journal article" date="2011" name="ISME J.">
        <title>RNA-seq reveals cooperative metabolic interactions between two termite-gut spirochete species in co-culture.</title>
        <authorList>
            <person name="Rosenthal A.Z."/>
            <person name="Matson E.G."/>
            <person name="Eldar A."/>
            <person name="Leadbetter J.R."/>
        </authorList>
    </citation>
    <scope>NUCLEOTIDE SEQUENCE [LARGE SCALE GENOMIC DNA]</scope>
    <source>
        <strain evidence="4">ATCC BAA-888 / DSM 13862 / ZAS-9</strain>
    </source>
</reference>